<reference evidence="10 11" key="1">
    <citation type="submission" date="2016-10" db="EMBL/GenBank/DDBJ databases">
        <authorList>
            <person name="de Groot N.N."/>
        </authorList>
    </citation>
    <scope>NUCLEOTIDE SEQUENCE [LARGE SCALE GENOMIC DNA]</scope>
    <source>
        <strain evidence="10 11">DSM 15123</strain>
    </source>
</reference>
<keyword evidence="8" id="KW-0997">Cell inner membrane</keyword>
<dbReference type="PANTHER" id="PTHR42718:SF9">
    <property type="entry name" value="MAJOR FACILITATOR SUPERFAMILY MULTIDRUG TRANSPORTER MFSC"/>
    <property type="match status" value="1"/>
</dbReference>
<dbReference type="SUPFAM" id="SSF103473">
    <property type="entry name" value="MFS general substrate transporter"/>
    <property type="match status" value="1"/>
</dbReference>
<dbReference type="PANTHER" id="PTHR42718">
    <property type="entry name" value="MAJOR FACILITATOR SUPERFAMILY MULTIDRUG TRANSPORTER MFSC"/>
    <property type="match status" value="1"/>
</dbReference>
<feature type="transmembrane region" description="Helical" evidence="8">
    <location>
        <begin position="371"/>
        <end position="389"/>
    </location>
</feature>
<evidence type="ECO:0000313" key="10">
    <source>
        <dbReference type="EMBL" id="SEN49720.1"/>
    </source>
</evidence>
<dbReference type="InterPro" id="IPR036259">
    <property type="entry name" value="MFS_trans_sf"/>
</dbReference>
<dbReference type="EMBL" id="FOCW01000002">
    <property type="protein sequence ID" value="SEN49720.1"/>
    <property type="molecule type" value="Genomic_DNA"/>
</dbReference>
<dbReference type="GO" id="GO:0042910">
    <property type="term" value="F:xenobiotic transmembrane transporter activity"/>
    <property type="evidence" value="ECO:0007669"/>
    <property type="project" value="InterPro"/>
</dbReference>
<dbReference type="NCBIfam" id="TIGR00710">
    <property type="entry name" value="efflux_Bcr_CflA"/>
    <property type="match status" value="1"/>
</dbReference>
<feature type="transmembrane region" description="Helical" evidence="8">
    <location>
        <begin position="276"/>
        <end position="295"/>
    </location>
</feature>
<keyword evidence="11" id="KW-1185">Reference proteome</keyword>
<dbReference type="Pfam" id="PF07690">
    <property type="entry name" value="MFS_1"/>
    <property type="match status" value="1"/>
</dbReference>
<organism evidence="10 11">
    <name type="scientific">Brachymonas denitrificans DSM 15123</name>
    <dbReference type="NCBI Taxonomy" id="1121117"/>
    <lineage>
        <taxon>Bacteria</taxon>
        <taxon>Pseudomonadati</taxon>
        <taxon>Pseudomonadota</taxon>
        <taxon>Betaproteobacteria</taxon>
        <taxon>Burkholderiales</taxon>
        <taxon>Comamonadaceae</taxon>
        <taxon>Brachymonas</taxon>
    </lineage>
</organism>
<keyword evidence="5 8" id="KW-0812">Transmembrane</keyword>
<evidence type="ECO:0000256" key="1">
    <source>
        <dbReference type="ARBA" id="ARBA00004651"/>
    </source>
</evidence>
<dbReference type="OrthoDB" id="9814303at2"/>
<dbReference type="STRING" id="1121117.SAMN02745977_01395"/>
<name>A0A1H8H131_9BURK</name>
<dbReference type="InterPro" id="IPR011701">
    <property type="entry name" value="MFS"/>
</dbReference>
<protein>
    <recommendedName>
        <fullName evidence="8">Bcr/CflA family efflux transporter</fullName>
    </recommendedName>
</protein>
<dbReference type="InterPro" id="IPR004812">
    <property type="entry name" value="Efflux_drug-R_Bcr/CmlA"/>
</dbReference>
<dbReference type="InterPro" id="IPR020846">
    <property type="entry name" value="MFS_dom"/>
</dbReference>
<feature type="transmembrane region" description="Helical" evidence="8">
    <location>
        <begin position="96"/>
        <end position="119"/>
    </location>
</feature>
<feature type="transmembrane region" description="Helical" evidence="8">
    <location>
        <begin position="211"/>
        <end position="229"/>
    </location>
</feature>
<keyword evidence="4" id="KW-1003">Cell membrane</keyword>
<feature type="transmembrane region" description="Helical" evidence="8">
    <location>
        <begin position="73"/>
        <end position="90"/>
    </location>
</feature>
<dbReference type="Proteomes" id="UP000199531">
    <property type="component" value="Unassembled WGS sequence"/>
</dbReference>
<feature type="transmembrane region" description="Helical" evidence="8">
    <location>
        <begin position="42"/>
        <end position="61"/>
    </location>
</feature>
<evidence type="ECO:0000256" key="3">
    <source>
        <dbReference type="ARBA" id="ARBA00022448"/>
    </source>
</evidence>
<keyword evidence="7 8" id="KW-0472">Membrane</keyword>
<comment type="subcellular location">
    <subcellularLocation>
        <location evidence="8">Cell inner membrane</location>
        <topology evidence="8">Multi-pass membrane protein</topology>
    </subcellularLocation>
    <subcellularLocation>
        <location evidence="1">Cell membrane</location>
        <topology evidence="1">Multi-pass membrane protein</topology>
    </subcellularLocation>
</comment>
<feature type="transmembrane region" description="Helical" evidence="8">
    <location>
        <begin position="131"/>
        <end position="153"/>
    </location>
</feature>
<keyword evidence="6 8" id="KW-1133">Transmembrane helix</keyword>
<dbReference type="GO" id="GO:0005886">
    <property type="term" value="C:plasma membrane"/>
    <property type="evidence" value="ECO:0007669"/>
    <property type="project" value="UniProtKB-SubCell"/>
</dbReference>
<sequence length="407" mass="44618">MSSYFRLLLLLSALTMVGPLAIDAYLPSFSAIRQDLNTDEVMVQQTLGLFLFAFAGMMLFYGTLSDAFGRRKVILVSLAVYTLASLGAALSPSIEWLLFFRVLQGLGSGGGTVVSRAIVRDLFKGAEAQRMMSHMTMVFGLAPAIAPILGGWLQVLLGWRWVFGFSVLFGALMLVLVWRHLPESLPQEQRQPFHPRAIVAQYISCLRHPRFVLLILMLATAFAGFSLYIGSASHFIMDILHLKETDFGWMFIPLVGGLISGSAIASRLAHRLPRRTFVQTAFIIMAVAAIFNVSYNLMLGSEVRIPWAVLPLFIYSFGLSFLTPAVTMGAMDFFPHNQGLASSLQSFTQMVVFATMAGVVVPLLFGSGLYLALGMAGMAIASLVFYILFRVLHDRAAPPTLPPASSR</sequence>
<gene>
    <name evidence="10" type="ORF">SAMN02745977_01395</name>
</gene>
<evidence type="ECO:0000256" key="5">
    <source>
        <dbReference type="ARBA" id="ARBA00022692"/>
    </source>
</evidence>
<feature type="domain" description="Major facilitator superfamily (MFS) profile" evidence="9">
    <location>
        <begin position="7"/>
        <end position="394"/>
    </location>
</feature>
<dbReference type="RefSeq" id="WP_091815846.1">
    <property type="nucleotide sequence ID" value="NZ_FOCW01000002.1"/>
</dbReference>
<evidence type="ECO:0000256" key="6">
    <source>
        <dbReference type="ARBA" id="ARBA00022989"/>
    </source>
</evidence>
<dbReference type="GO" id="GO:1990961">
    <property type="term" value="P:xenobiotic detoxification by transmembrane export across the plasma membrane"/>
    <property type="evidence" value="ECO:0007669"/>
    <property type="project" value="InterPro"/>
</dbReference>
<feature type="transmembrane region" description="Helical" evidence="8">
    <location>
        <begin position="159"/>
        <end position="178"/>
    </location>
</feature>
<evidence type="ECO:0000256" key="8">
    <source>
        <dbReference type="RuleBase" id="RU365088"/>
    </source>
</evidence>
<feature type="transmembrane region" description="Helical" evidence="8">
    <location>
        <begin position="307"/>
        <end position="334"/>
    </location>
</feature>
<accession>A0A1H8H131</accession>
<evidence type="ECO:0000256" key="4">
    <source>
        <dbReference type="ARBA" id="ARBA00022475"/>
    </source>
</evidence>
<proteinExistence type="inferred from homology"/>
<dbReference type="AlphaFoldDB" id="A0A1H8H131"/>
<dbReference type="CDD" id="cd17320">
    <property type="entry name" value="MFS_MdfA_MDR_like"/>
    <property type="match status" value="1"/>
</dbReference>
<dbReference type="Gene3D" id="1.20.1720.10">
    <property type="entry name" value="Multidrug resistance protein D"/>
    <property type="match status" value="1"/>
</dbReference>
<comment type="caution">
    <text evidence="8">Lacks conserved residue(s) required for the propagation of feature annotation.</text>
</comment>
<keyword evidence="3 8" id="KW-0813">Transport</keyword>
<evidence type="ECO:0000313" key="11">
    <source>
        <dbReference type="Proteomes" id="UP000199531"/>
    </source>
</evidence>
<comment type="similarity">
    <text evidence="2 8">Belongs to the major facilitator superfamily. Bcr/CmlA family.</text>
</comment>
<feature type="transmembrane region" description="Helical" evidence="8">
    <location>
        <begin position="249"/>
        <end position="269"/>
    </location>
</feature>
<dbReference type="PROSITE" id="PS50850">
    <property type="entry name" value="MFS"/>
    <property type="match status" value="1"/>
</dbReference>
<feature type="transmembrane region" description="Helical" evidence="8">
    <location>
        <begin position="346"/>
        <end position="365"/>
    </location>
</feature>
<evidence type="ECO:0000259" key="9">
    <source>
        <dbReference type="PROSITE" id="PS50850"/>
    </source>
</evidence>
<evidence type="ECO:0000256" key="2">
    <source>
        <dbReference type="ARBA" id="ARBA00006236"/>
    </source>
</evidence>
<evidence type="ECO:0000256" key="7">
    <source>
        <dbReference type="ARBA" id="ARBA00023136"/>
    </source>
</evidence>